<dbReference type="EMBL" id="JAJEPW010000063">
    <property type="protein sequence ID" value="MCC2130696.1"/>
    <property type="molecule type" value="Genomic_DNA"/>
</dbReference>
<evidence type="ECO:0000313" key="3">
    <source>
        <dbReference type="Proteomes" id="UP001199319"/>
    </source>
</evidence>
<organism evidence="2 3">
    <name type="scientific">Brotocaccenecus cirricatena</name>
    <dbReference type="NCBI Taxonomy" id="3064195"/>
    <lineage>
        <taxon>Bacteria</taxon>
        <taxon>Bacillati</taxon>
        <taxon>Bacillota</taxon>
        <taxon>Clostridia</taxon>
        <taxon>Eubacteriales</taxon>
        <taxon>Oscillospiraceae</taxon>
        <taxon>Brotocaccenecus</taxon>
    </lineage>
</organism>
<dbReference type="Proteomes" id="UP001199319">
    <property type="component" value="Unassembled WGS sequence"/>
</dbReference>
<keyword evidence="3" id="KW-1185">Reference proteome</keyword>
<dbReference type="AlphaFoldDB" id="A0AAE3ADP1"/>
<dbReference type="RefSeq" id="WP_302929848.1">
    <property type="nucleotide sequence ID" value="NZ_JAJEPW010000063.1"/>
</dbReference>
<sequence>MKIEKTGLFCKIIPGGLCENICIRMKKYEKYALTNGADGANMHPSTKTAAPAARKGMRHDEAALQQQHDDDHDAHVRHVHALLWQEWSFSFITCLNEAFAAAEGQ</sequence>
<evidence type="ECO:0000313" key="2">
    <source>
        <dbReference type="EMBL" id="MCC2130696.1"/>
    </source>
</evidence>
<feature type="compositionally biased region" description="Basic and acidic residues" evidence="1">
    <location>
        <begin position="58"/>
        <end position="71"/>
    </location>
</feature>
<proteinExistence type="predicted"/>
<evidence type="ECO:0000256" key="1">
    <source>
        <dbReference type="SAM" id="MobiDB-lite"/>
    </source>
</evidence>
<protein>
    <submittedName>
        <fullName evidence="2">Uncharacterized protein</fullName>
    </submittedName>
</protein>
<reference evidence="2" key="1">
    <citation type="submission" date="2021-10" db="EMBL/GenBank/DDBJ databases">
        <title>Anaerobic single-cell dispensing facilitates the cultivation of human gut bacteria.</title>
        <authorList>
            <person name="Afrizal A."/>
        </authorList>
    </citation>
    <scope>NUCLEOTIDE SEQUENCE</scope>
    <source>
        <strain evidence="2">CLA-AA-H272</strain>
    </source>
</reference>
<name>A0AAE3ADP1_9FIRM</name>
<accession>A0AAE3ADP1</accession>
<comment type="caution">
    <text evidence="2">The sequence shown here is derived from an EMBL/GenBank/DDBJ whole genome shotgun (WGS) entry which is preliminary data.</text>
</comment>
<gene>
    <name evidence="2" type="ORF">LKD37_14460</name>
</gene>
<feature type="region of interest" description="Disordered" evidence="1">
    <location>
        <begin position="39"/>
        <end position="71"/>
    </location>
</feature>